<feature type="region of interest" description="Disordered" evidence="5">
    <location>
        <begin position="87"/>
        <end position="264"/>
    </location>
</feature>
<dbReference type="SUPFAM" id="SSF54928">
    <property type="entry name" value="RNA-binding domain, RBD"/>
    <property type="match status" value="1"/>
</dbReference>
<comment type="caution">
    <text evidence="7">The sequence shown here is derived from an EMBL/GenBank/DDBJ whole genome shotgun (WGS) entry which is preliminary data.</text>
</comment>
<evidence type="ECO:0000313" key="8">
    <source>
        <dbReference type="Proteomes" id="UP000218231"/>
    </source>
</evidence>
<dbReference type="Proteomes" id="UP000218231">
    <property type="component" value="Unassembled WGS sequence"/>
</dbReference>
<dbReference type="PANTHER" id="PTHR13798:SF11">
    <property type="entry name" value="RNA-BINDING PROTEIN 7-RELATED"/>
    <property type="match status" value="1"/>
</dbReference>
<evidence type="ECO:0000256" key="2">
    <source>
        <dbReference type="ARBA" id="ARBA00022884"/>
    </source>
</evidence>
<reference evidence="7 8" key="1">
    <citation type="journal article" date="2017" name="Curr. Biol.">
        <title>Genome architecture and evolution of a unichromosomal asexual nematode.</title>
        <authorList>
            <person name="Fradin H."/>
            <person name="Zegar C."/>
            <person name="Gutwein M."/>
            <person name="Lucas J."/>
            <person name="Kovtun M."/>
            <person name="Corcoran D."/>
            <person name="Baugh L.R."/>
            <person name="Kiontke K."/>
            <person name="Gunsalus K."/>
            <person name="Fitch D.H."/>
            <person name="Piano F."/>
        </authorList>
    </citation>
    <scope>NUCLEOTIDE SEQUENCE [LARGE SCALE GENOMIC DNA]</scope>
    <source>
        <strain evidence="7">PF1309</strain>
    </source>
</reference>
<feature type="compositionally biased region" description="Basic and acidic residues" evidence="5">
    <location>
        <begin position="123"/>
        <end position="141"/>
    </location>
</feature>
<dbReference type="InterPro" id="IPR000504">
    <property type="entry name" value="RRM_dom"/>
</dbReference>
<dbReference type="OrthoDB" id="407442at2759"/>
<evidence type="ECO:0000256" key="4">
    <source>
        <dbReference type="PROSITE-ProRule" id="PRU00176"/>
    </source>
</evidence>
<feature type="domain" description="RRM" evidence="6">
    <location>
        <begin position="9"/>
        <end position="83"/>
    </location>
</feature>
<dbReference type="Pfam" id="PF00076">
    <property type="entry name" value="RRM_1"/>
    <property type="match status" value="1"/>
</dbReference>
<dbReference type="InterPro" id="IPR035979">
    <property type="entry name" value="RBD_domain_sf"/>
</dbReference>
<dbReference type="GO" id="GO:0003727">
    <property type="term" value="F:single-stranded RNA binding"/>
    <property type="evidence" value="ECO:0007669"/>
    <property type="project" value="TreeGrafter"/>
</dbReference>
<evidence type="ECO:0000259" key="6">
    <source>
        <dbReference type="PROSITE" id="PS50102"/>
    </source>
</evidence>
<feature type="compositionally biased region" description="Basic and acidic residues" evidence="5">
    <location>
        <begin position="184"/>
        <end position="201"/>
    </location>
</feature>
<feature type="compositionally biased region" description="Pro residues" evidence="5">
    <location>
        <begin position="112"/>
        <end position="122"/>
    </location>
</feature>
<name>A0A2A2L2T5_9BILA</name>
<accession>A0A2A2L2T5</accession>
<proteinExistence type="predicted"/>
<keyword evidence="2 4" id="KW-0694">RNA-binding</keyword>
<evidence type="ECO:0000256" key="3">
    <source>
        <dbReference type="ARBA" id="ARBA00023242"/>
    </source>
</evidence>
<protein>
    <recommendedName>
        <fullName evidence="6">RRM domain-containing protein</fullName>
    </recommendedName>
</protein>
<dbReference type="PANTHER" id="PTHR13798">
    <property type="entry name" value="RNA BINDING MOTIF RBM PROTEIN -RELATED"/>
    <property type="match status" value="1"/>
</dbReference>
<feature type="compositionally biased region" description="Basic and acidic residues" evidence="5">
    <location>
        <begin position="209"/>
        <end position="221"/>
    </location>
</feature>
<dbReference type="GO" id="GO:0005654">
    <property type="term" value="C:nucleoplasm"/>
    <property type="evidence" value="ECO:0007669"/>
    <property type="project" value="UniProtKB-SubCell"/>
</dbReference>
<dbReference type="InterPro" id="IPR052285">
    <property type="entry name" value="NEXT_complex_subunit"/>
</dbReference>
<keyword evidence="3" id="KW-0539">Nucleus</keyword>
<organism evidence="7 8">
    <name type="scientific">Diploscapter pachys</name>
    <dbReference type="NCBI Taxonomy" id="2018661"/>
    <lineage>
        <taxon>Eukaryota</taxon>
        <taxon>Metazoa</taxon>
        <taxon>Ecdysozoa</taxon>
        <taxon>Nematoda</taxon>
        <taxon>Chromadorea</taxon>
        <taxon>Rhabditida</taxon>
        <taxon>Rhabditina</taxon>
        <taxon>Rhabditomorpha</taxon>
        <taxon>Rhabditoidea</taxon>
        <taxon>Rhabditidae</taxon>
        <taxon>Diploscapter</taxon>
    </lineage>
</organism>
<dbReference type="GO" id="GO:0000381">
    <property type="term" value="P:regulation of alternative mRNA splicing, via spliceosome"/>
    <property type="evidence" value="ECO:0007669"/>
    <property type="project" value="TreeGrafter"/>
</dbReference>
<keyword evidence="8" id="KW-1185">Reference proteome</keyword>
<evidence type="ECO:0000256" key="5">
    <source>
        <dbReference type="SAM" id="MobiDB-lite"/>
    </source>
</evidence>
<dbReference type="STRING" id="2018661.A0A2A2L2T5"/>
<dbReference type="AlphaFoldDB" id="A0A2A2L2T5"/>
<feature type="compositionally biased region" description="Basic and acidic residues" evidence="5">
    <location>
        <begin position="229"/>
        <end position="250"/>
    </location>
</feature>
<sequence>MGSASKEECTLYVTNLTEQVTADILEELFTQVGPVEKVKIQDKNGVKYSFVEFSDDESVLFACEMMDGTELYSKAIVVKPRSKTNNEKIWEEKKRQATIVPSPSKPATFSGHPPPGLPPPRPMYDEQFDRLPEFGRYEGQPHSRSRSSYLDDGYGAMSSSRQREQRKSWDGRNQLGQAQSQGDQRGRDWQSRQEWGDRRSNEGNWNNPRDMDFRERTDRNRPFSGYGNDDSRRGQWSDQRDYRSNDRGRDYGNFTPRRGGPRRN</sequence>
<evidence type="ECO:0000256" key="1">
    <source>
        <dbReference type="ARBA" id="ARBA00004642"/>
    </source>
</evidence>
<dbReference type="SMART" id="SM00360">
    <property type="entry name" value="RRM"/>
    <property type="match status" value="1"/>
</dbReference>
<feature type="compositionally biased region" description="Basic and acidic residues" evidence="5">
    <location>
        <begin position="161"/>
        <end position="170"/>
    </location>
</feature>
<dbReference type="Gene3D" id="3.30.70.330">
    <property type="match status" value="1"/>
</dbReference>
<comment type="subcellular location">
    <subcellularLocation>
        <location evidence="1">Nucleus</location>
        <location evidence="1">Nucleoplasm</location>
    </subcellularLocation>
</comment>
<evidence type="ECO:0000313" key="7">
    <source>
        <dbReference type="EMBL" id="PAV80474.1"/>
    </source>
</evidence>
<dbReference type="EMBL" id="LIAE01007269">
    <property type="protein sequence ID" value="PAV80474.1"/>
    <property type="molecule type" value="Genomic_DNA"/>
</dbReference>
<dbReference type="PROSITE" id="PS50102">
    <property type="entry name" value="RRM"/>
    <property type="match status" value="1"/>
</dbReference>
<gene>
    <name evidence="7" type="ORF">WR25_15977</name>
</gene>
<feature type="compositionally biased region" description="Polar residues" evidence="5">
    <location>
        <begin position="174"/>
        <end position="183"/>
    </location>
</feature>
<dbReference type="InterPro" id="IPR012677">
    <property type="entry name" value="Nucleotide-bd_a/b_plait_sf"/>
</dbReference>